<evidence type="ECO:0000256" key="4">
    <source>
        <dbReference type="ARBA" id="ARBA00022723"/>
    </source>
</evidence>
<comment type="subunit">
    <text evidence="2">Homodimer.</text>
</comment>
<dbReference type="RefSeq" id="WP_022936878.1">
    <property type="nucleotide sequence ID" value="NZ_CABKRQ010000001.1"/>
</dbReference>
<evidence type="ECO:0000256" key="2">
    <source>
        <dbReference type="ARBA" id="ARBA00011738"/>
    </source>
</evidence>
<evidence type="ECO:0000256" key="6">
    <source>
        <dbReference type="ARBA" id="ARBA00041544"/>
    </source>
</evidence>
<proteinExistence type="predicted"/>
<dbReference type="InterPro" id="IPR038390">
    <property type="entry name" value="Metal_Tscrpt_repr_sf"/>
</dbReference>
<evidence type="ECO:0000256" key="5">
    <source>
        <dbReference type="ARBA" id="ARBA00039938"/>
    </source>
</evidence>
<evidence type="ECO:0000313" key="8">
    <source>
        <dbReference type="Proteomes" id="UP000247612"/>
    </source>
</evidence>
<sequence>MKANKESVLRLIKTARGQLDGIERMIEDDRYCVDISTQLLSTQAILNKANREILKGHVEHCVKEAILTGDVDVKLNEILMLMDKMK</sequence>
<accession>A0A318L8R9</accession>
<protein>
    <recommendedName>
        <fullName evidence="5">Copper-sensing transcriptional repressor CsoR</fullName>
    </recommendedName>
    <alternativeName>
        <fullName evidence="6">Copper-sensitive operon repressor</fullName>
    </alternativeName>
</protein>
<comment type="subcellular location">
    <subcellularLocation>
        <location evidence="1">Cytoplasm</location>
    </subcellularLocation>
</comment>
<evidence type="ECO:0000313" key="7">
    <source>
        <dbReference type="EMBL" id="PXX78097.1"/>
    </source>
</evidence>
<dbReference type="GO" id="GO:0045892">
    <property type="term" value="P:negative regulation of DNA-templated transcription"/>
    <property type="evidence" value="ECO:0007669"/>
    <property type="project" value="UniProtKB-ARBA"/>
</dbReference>
<dbReference type="GO" id="GO:0003677">
    <property type="term" value="F:DNA binding"/>
    <property type="evidence" value="ECO:0007669"/>
    <property type="project" value="UniProtKB-KW"/>
</dbReference>
<keyword evidence="7" id="KW-0238">DNA-binding</keyword>
<dbReference type="InterPro" id="IPR003735">
    <property type="entry name" value="Metal_Tscrpt_repr"/>
</dbReference>
<dbReference type="OrthoDB" id="9811244at2"/>
<dbReference type="GO" id="GO:0046872">
    <property type="term" value="F:metal ion binding"/>
    <property type="evidence" value="ECO:0007669"/>
    <property type="project" value="UniProtKB-KW"/>
</dbReference>
<dbReference type="GO" id="GO:0005737">
    <property type="term" value="C:cytoplasm"/>
    <property type="evidence" value="ECO:0007669"/>
    <property type="project" value="UniProtKB-SubCell"/>
</dbReference>
<evidence type="ECO:0000256" key="1">
    <source>
        <dbReference type="ARBA" id="ARBA00004496"/>
    </source>
</evidence>
<dbReference type="EMBL" id="QJKH01000008">
    <property type="protein sequence ID" value="PXX78097.1"/>
    <property type="molecule type" value="Genomic_DNA"/>
</dbReference>
<name>A0A318L8R9_9FIRM</name>
<dbReference type="PANTHER" id="PTHR33677:SF4">
    <property type="entry name" value="COPPER-SENSING TRANSCRIPTIONAL REPRESSOR CSOR"/>
    <property type="match status" value="1"/>
</dbReference>
<dbReference type="CDD" id="cd10159">
    <property type="entry name" value="CsoR-like_DUF156_2"/>
    <property type="match status" value="1"/>
</dbReference>
<dbReference type="STRING" id="1034346.GCA_000313565_00574"/>
<dbReference type="Pfam" id="PF02583">
    <property type="entry name" value="Trns_repr_metal"/>
    <property type="match status" value="1"/>
</dbReference>
<keyword evidence="3" id="KW-0963">Cytoplasm</keyword>
<dbReference type="PANTHER" id="PTHR33677">
    <property type="entry name" value="TRANSCRIPTIONAL REPRESSOR FRMR-RELATED"/>
    <property type="match status" value="1"/>
</dbReference>
<dbReference type="AlphaFoldDB" id="A0A318L8R9"/>
<keyword evidence="4" id="KW-0479">Metal-binding</keyword>
<keyword evidence="8" id="KW-1185">Reference proteome</keyword>
<gene>
    <name evidence="7" type="ORF">DES51_10822</name>
</gene>
<dbReference type="Gene3D" id="1.20.58.1000">
    <property type="entry name" value="Metal-sensitive repressor, helix protomer"/>
    <property type="match status" value="1"/>
</dbReference>
<dbReference type="Proteomes" id="UP000247612">
    <property type="component" value="Unassembled WGS sequence"/>
</dbReference>
<reference evidence="7 8" key="1">
    <citation type="submission" date="2018-05" db="EMBL/GenBank/DDBJ databases">
        <title>Genomic Encyclopedia of Type Strains, Phase IV (KMG-IV): sequencing the most valuable type-strain genomes for metagenomic binning, comparative biology and taxonomic classification.</title>
        <authorList>
            <person name="Goeker M."/>
        </authorList>
    </citation>
    <scope>NUCLEOTIDE SEQUENCE [LARGE SCALE GENOMIC DNA]</scope>
    <source>
        <strain evidence="7 8">JC118</strain>
    </source>
</reference>
<comment type="caution">
    <text evidence="7">The sequence shown here is derived from an EMBL/GenBank/DDBJ whole genome shotgun (WGS) entry which is preliminary data.</text>
</comment>
<evidence type="ECO:0000256" key="3">
    <source>
        <dbReference type="ARBA" id="ARBA00022490"/>
    </source>
</evidence>
<organism evidence="7 8">
    <name type="scientific">Dielma fastidiosa</name>
    <dbReference type="NCBI Taxonomy" id="1034346"/>
    <lineage>
        <taxon>Bacteria</taxon>
        <taxon>Bacillati</taxon>
        <taxon>Bacillota</taxon>
        <taxon>Erysipelotrichia</taxon>
        <taxon>Erysipelotrichales</taxon>
        <taxon>Erysipelotrichaceae</taxon>
        <taxon>Dielma</taxon>
    </lineage>
</organism>